<accession>A0A518DF49</accession>
<gene>
    <name evidence="1" type="ORF">Pla175_35140</name>
</gene>
<dbReference type="AlphaFoldDB" id="A0A518DF49"/>
<dbReference type="KEGG" id="pnd:Pla175_35140"/>
<keyword evidence="2" id="KW-1185">Reference proteome</keyword>
<dbReference type="Proteomes" id="UP000317429">
    <property type="component" value="Chromosome"/>
</dbReference>
<dbReference type="OrthoDB" id="287438at2"/>
<proteinExistence type="predicted"/>
<name>A0A518DF49_9BACT</name>
<dbReference type="RefSeq" id="WP_145287959.1">
    <property type="nucleotide sequence ID" value="NZ_CP036291.1"/>
</dbReference>
<organism evidence="1 2">
    <name type="scientific">Pirellulimonas nuda</name>
    <dbReference type="NCBI Taxonomy" id="2528009"/>
    <lineage>
        <taxon>Bacteria</taxon>
        <taxon>Pseudomonadati</taxon>
        <taxon>Planctomycetota</taxon>
        <taxon>Planctomycetia</taxon>
        <taxon>Pirellulales</taxon>
        <taxon>Lacipirellulaceae</taxon>
        <taxon>Pirellulimonas</taxon>
    </lineage>
</organism>
<dbReference type="EMBL" id="CP036291">
    <property type="protein sequence ID" value="QDU90114.1"/>
    <property type="molecule type" value="Genomic_DNA"/>
</dbReference>
<evidence type="ECO:0000313" key="1">
    <source>
        <dbReference type="EMBL" id="QDU90114.1"/>
    </source>
</evidence>
<evidence type="ECO:0000313" key="2">
    <source>
        <dbReference type="Proteomes" id="UP000317429"/>
    </source>
</evidence>
<sequence>MSAQRPMYYVGFCRVCTTGPLGVRACGHCGRLSILCDECDAAWSDANLAGPPKFASEADLPCPECGKSLVGEPSHWADVSEIHDTPWLREALEAGTIELRHGAAWRLNE</sequence>
<protein>
    <submittedName>
        <fullName evidence="1">Uncharacterized protein</fullName>
    </submittedName>
</protein>
<reference evidence="1 2" key="1">
    <citation type="submission" date="2019-02" db="EMBL/GenBank/DDBJ databases">
        <title>Deep-cultivation of Planctomycetes and their phenomic and genomic characterization uncovers novel biology.</title>
        <authorList>
            <person name="Wiegand S."/>
            <person name="Jogler M."/>
            <person name="Boedeker C."/>
            <person name="Pinto D."/>
            <person name="Vollmers J."/>
            <person name="Rivas-Marin E."/>
            <person name="Kohn T."/>
            <person name="Peeters S.H."/>
            <person name="Heuer A."/>
            <person name="Rast P."/>
            <person name="Oberbeckmann S."/>
            <person name="Bunk B."/>
            <person name="Jeske O."/>
            <person name="Meyerdierks A."/>
            <person name="Storesund J.E."/>
            <person name="Kallscheuer N."/>
            <person name="Luecker S."/>
            <person name="Lage O.M."/>
            <person name="Pohl T."/>
            <person name="Merkel B.J."/>
            <person name="Hornburger P."/>
            <person name="Mueller R.-W."/>
            <person name="Bruemmer F."/>
            <person name="Labrenz M."/>
            <person name="Spormann A.M."/>
            <person name="Op den Camp H."/>
            <person name="Overmann J."/>
            <person name="Amann R."/>
            <person name="Jetten M.S.M."/>
            <person name="Mascher T."/>
            <person name="Medema M.H."/>
            <person name="Devos D.P."/>
            <person name="Kaster A.-K."/>
            <person name="Ovreas L."/>
            <person name="Rohde M."/>
            <person name="Galperin M.Y."/>
            <person name="Jogler C."/>
        </authorList>
    </citation>
    <scope>NUCLEOTIDE SEQUENCE [LARGE SCALE GENOMIC DNA]</scope>
    <source>
        <strain evidence="1 2">Pla175</strain>
    </source>
</reference>